<organism evidence="1 2">
    <name type="scientific">Candidatus Methanoperedens nitratireducens</name>
    <dbReference type="NCBI Taxonomy" id="1392998"/>
    <lineage>
        <taxon>Archaea</taxon>
        <taxon>Methanobacteriati</taxon>
        <taxon>Methanobacteriota</taxon>
        <taxon>Stenosarchaea group</taxon>
        <taxon>Methanomicrobia</taxon>
        <taxon>Methanosarcinales</taxon>
        <taxon>ANME-2 cluster</taxon>
        <taxon>Candidatus Methanoperedentaceae</taxon>
        <taxon>Candidatus Methanoperedens</taxon>
    </lineage>
</organism>
<evidence type="ECO:0000313" key="2">
    <source>
        <dbReference type="Proteomes" id="UP000050360"/>
    </source>
</evidence>
<dbReference type="EMBL" id="LKCM01000176">
    <property type="protein sequence ID" value="KPQ43136.1"/>
    <property type="molecule type" value="Genomic_DNA"/>
</dbReference>
<gene>
    <name evidence="1" type="ORF">MPEBLZ_02300</name>
</gene>
<feature type="non-terminal residue" evidence="1">
    <location>
        <position position="1"/>
    </location>
</feature>
<sequence>LGQKIDGLGEGLGQKIDKSRVDIVSEIHSMRDDFKSHFDERLTKMEFELAEIKAKVASINYASSSQMNSKIGGQKAR</sequence>
<evidence type="ECO:0000313" key="1">
    <source>
        <dbReference type="EMBL" id="KPQ43136.1"/>
    </source>
</evidence>
<comment type="caution">
    <text evidence="1">The sequence shown here is derived from an EMBL/GenBank/DDBJ whole genome shotgun (WGS) entry which is preliminary data.</text>
</comment>
<reference evidence="1 2" key="1">
    <citation type="submission" date="2015-09" db="EMBL/GenBank/DDBJ databases">
        <title>A metagenomics-based metabolic model of nitrate-dependent anaerobic oxidation of methane by Methanoperedens-like archaea.</title>
        <authorList>
            <person name="Arshad A."/>
            <person name="Speth D.R."/>
            <person name="De Graaf R.M."/>
            <person name="Op Den Camp H.J."/>
            <person name="Jetten M.S."/>
            <person name="Welte C.U."/>
        </authorList>
    </citation>
    <scope>NUCLEOTIDE SEQUENCE [LARGE SCALE GENOMIC DNA]</scope>
</reference>
<accession>A0A0P8CJL9</accession>
<name>A0A0P8CJL9_9EURY</name>
<dbReference type="AlphaFoldDB" id="A0A0P8CJL9"/>
<protein>
    <submittedName>
        <fullName evidence="1">Uncharacterized protein</fullName>
    </submittedName>
</protein>
<dbReference type="Proteomes" id="UP000050360">
    <property type="component" value="Unassembled WGS sequence"/>
</dbReference>
<proteinExistence type="predicted"/>